<accession>A0A9X2AA48</accession>
<dbReference type="Proteomes" id="UP001139226">
    <property type="component" value="Unassembled WGS sequence"/>
</dbReference>
<keyword evidence="3" id="KW-1185">Reference proteome</keyword>
<feature type="signal peptide" evidence="1">
    <location>
        <begin position="1"/>
        <end position="21"/>
    </location>
</feature>
<reference evidence="2" key="1">
    <citation type="submission" date="2022-03" db="EMBL/GenBank/DDBJ databases">
        <title>Gramella crocea sp. nov., isolated from activated sludge of a seafood processing plant.</title>
        <authorList>
            <person name="Zhang X."/>
        </authorList>
    </citation>
    <scope>NUCLEOTIDE SEQUENCE</scope>
    <source>
        <strain evidence="2">YJ019</strain>
    </source>
</reference>
<sequence length="568" mass="64657">MKKISKYLIVFALLLSQLNQAQQLSSQLIDAPGEKAERIYLHYNSSFFLPGETLEYALYNLQGNNLETSNISKVAYVVLFDSDKNVVFKHTLDLESGAAYSDFLIPSSLASGSYKLVGFTRWMSNYEDPGVFMGDIFIINPYLEIEKDRIFAEKDENTRPVTAATDKNPATFDINLNSESAGTREKLSLNLDLSESELKRSNLSISVRKIDSTVMARPMRAVELSKGGSGNFSFRNLPEYRGQSISGRVLNINDELVNKKMNLTFSVPNRPDKFRVYSTDDNGKFNFQISDLIDYSTARLKVVAEDGQTYRISRDSLDMDLTNMDFPKIPLHQLNEEELSERIVHHQIEQYYASVKADSVYNYPIDKVFYGNKATEYVLDEYTRFSTMNETFVEIVNYVSFRNEAGKKVVKISDFQNPNATGGIPLILVDGIAISDHMDVYNLNPNTVESISVLIDKYYYGPAFYQGVLGIRTKNQSFYPSDEGYELELHPVENEKQFYSPEYTSAGEKLSRIPDYRYQLLWNPKIESSNIEFYTSDISGVFEIRVEGFLQGGKPVSISKEFQVSDKL</sequence>
<name>A0A9X2AA48_9FLAO</name>
<evidence type="ECO:0000256" key="1">
    <source>
        <dbReference type="SAM" id="SignalP"/>
    </source>
</evidence>
<comment type="caution">
    <text evidence="2">The sequence shown here is derived from an EMBL/GenBank/DDBJ whole genome shotgun (WGS) entry which is preliminary data.</text>
</comment>
<organism evidence="2 3">
    <name type="scientific">Christiangramia lutea</name>
    <dbReference type="NCBI Taxonomy" id="1607951"/>
    <lineage>
        <taxon>Bacteria</taxon>
        <taxon>Pseudomonadati</taxon>
        <taxon>Bacteroidota</taxon>
        <taxon>Flavobacteriia</taxon>
        <taxon>Flavobacteriales</taxon>
        <taxon>Flavobacteriaceae</taxon>
        <taxon>Christiangramia</taxon>
    </lineage>
</organism>
<protein>
    <submittedName>
        <fullName evidence="2">Uncharacterized protein</fullName>
    </submittedName>
</protein>
<keyword evidence="1" id="KW-0732">Signal</keyword>
<dbReference type="EMBL" id="JAKVTV010000001">
    <property type="protein sequence ID" value="MCH4822282.1"/>
    <property type="molecule type" value="Genomic_DNA"/>
</dbReference>
<dbReference type="AlphaFoldDB" id="A0A9X2AA48"/>
<evidence type="ECO:0000313" key="3">
    <source>
        <dbReference type="Proteomes" id="UP001139226"/>
    </source>
</evidence>
<gene>
    <name evidence="2" type="ORF">ML462_03770</name>
</gene>
<dbReference type="RefSeq" id="WP_240712391.1">
    <property type="nucleotide sequence ID" value="NZ_JAKVTV010000001.1"/>
</dbReference>
<feature type="chain" id="PRO_5040943659" evidence="1">
    <location>
        <begin position="22"/>
        <end position="568"/>
    </location>
</feature>
<evidence type="ECO:0000313" key="2">
    <source>
        <dbReference type="EMBL" id="MCH4822282.1"/>
    </source>
</evidence>
<proteinExistence type="predicted"/>